<evidence type="ECO:0000256" key="3">
    <source>
        <dbReference type="ARBA" id="ARBA00013017"/>
    </source>
</evidence>
<evidence type="ECO:0000256" key="12">
    <source>
        <dbReference type="ARBA" id="ARBA00049091"/>
    </source>
</evidence>
<keyword evidence="7" id="KW-1015">Disulfide bond</keyword>
<dbReference type="PANTHER" id="PTHR42801">
    <property type="entry name" value="THIOREDOXIN-DEPENDENT PEROXIDE REDUCTASE"/>
    <property type="match status" value="1"/>
</dbReference>
<proteinExistence type="inferred from homology"/>
<keyword evidence="5" id="KW-0049">Antioxidant</keyword>
<dbReference type="InterPro" id="IPR050924">
    <property type="entry name" value="Peroxiredoxin_BCP/PrxQ"/>
</dbReference>
<organism evidence="14 15">
    <name type="scientific">Paenibacillus pasadenensis</name>
    <dbReference type="NCBI Taxonomy" id="217090"/>
    <lineage>
        <taxon>Bacteria</taxon>
        <taxon>Bacillati</taxon>
        <taxon>Bacillota</taxon>
        <taxon>Bacilli</taxon>
        <taxon>Bacillales</taxon>
        <taxon>Paenibacillaceae</taxon>
        <taxon>Paenibacillus</taxon>
    </lineage>
</organism>
<evidence type="ECO:0000256" key="10">
    <source>
        <dbReference type="ARBA" id="ARBA00038489"/>
    </source>
</evidence>
<dbReference type="Pfam" id="PF00578">
    <property type="entry name" value="AhpC-TSA"/>
    <property type="match status" value="1"/>
</dbReference>
<dbReference type="EMBL" id="NFEZ01000003">
    <property type="protein sequence ID" value="PLT47707.1"/>
    <property type="molecule type" value="Genomic_DNA"/>
</dbReference>
<dbReference type="EC" id="1.11.1.24" evidence="3"/>
<sequence length="169" mass="18429">MRKEADFMTQLTLGELAPDFTLAASGTDKPEASLSDYRGRKVILYFYPKNNTPGCTQESCDFRDAMPAFAGADAIVLGISPDSVKSHGNFRAKHGLTFPLLSDPDHAAAEAYGVWQLKKLYGREYMGIVRSTFLIDEEGRLVKEWRGVKVAGHAADVLQSLAQAGAGEE</sequence>
<evidence type="ECO:0000256" key="6">
    <source>
        <dbReference type="ARBA" id="ARBA00023002"/>
    </source>
</evidence>
<evidence type="ECO:0000256" key="2">
    <source>
        <dbReference type="ARBA" id="ARBA00011245"/>
    </source>
</evidence>
<dbReference type="InterPro" id="IPR036249">
    <property type="entry name" value="Thioredoxin-like_sf"/>
</dbReference>
<comment type="function">
    <text evidence="1">Thiol-specific peroxidase that catalyzes the reduction of hydrogen peroxide and organic hydroperoxides to water and alcohols, respectively. Plays a role in cell protection against oxidative stress by detoxifying peroxides and as sensor of hydrogen peroxide-mediated signaling events.</text>
</comment>
<accession>A0A2N5NBH8</accession>
<evidence type="ECO:0000256" key="1">
    <source>
        <dbReference type="ARBA" id="ARBA00003330"/>
    </source>
</evidence>
<dbReference type="FunFam" id="3.40.30.10:FF:000007">
    <property type="entry name" value="Thioredoxin-dependent thiol peroxidase"/>
    <property type="match status" value="1"/>
</dbReference>
<dbReference type="GO" id="GO:0034599">
    <property type="term" value="P:cellular response to oxidative stress"/>
    <property type="evidence" value="ECO:0007669"/>
    <property type="project" value="TreeGrafter"/>
</dbReference>
<gene>
    <name evidence="14" type="ORF">B8V81_1931</name>
</gene>
<evidence type="ECO:0000256" key="8">
    <source>
        <dbReference type="ARBA" id="ARBA00023284"/>
    </source>
</evidence>
<feature type="domain" description="Thioredoxin" evidence="13">
    <location>
        <begin position="11"/>
        <end position="166"/>
    </location>
</feature>
<comment type="subunit">
    <text evidence="2">Monomer.</text>
</comment>
<keyword evidence="4 14" id="KW-0575">Peroxidase</keyword>
<dbReference type="PANTHER" id="PTHR42801:SF4">
    <property type="entry name" value="AHPC_TSA FAMILY PROTEIN"/>
    <property type="match status" value="1"/>
</dbReference>
<dbReference type="PROSITE" id="PS51352">
    <property type="entry name" value="THIOREDOXIN_2"/>
    <property type="match status" value="1"/>
</dbReference>
<dbReference type="InterPro" id="IPR013766">
    <property type="entry name" value="Thioredoxin_domain"/>
</dbReference>
<keyword evidence="8" id="KW-0676">Redox-active center</keyword>
<dbReference type="GO" id="GO:0005737">
    <property type="term" value="C:cytoplasm"/>
    <property type="evidence" value="ECO:0007669"/>
    <property type="project" value="TreeGrafter"/>
</dbReference>
<name>A0A2N5NBH8_9BACL</name>
<evidence type="ECO:0000313" key="14">
    <source>
        <dbReference type="EMBL" id="PLT47707.1"/>
    </source>
</evidence>
<dbReference type="Proteomes" id="UP000234789">
    <property type="component" value="Unassembled WGS sequence"/>
</dbReference>
<dbReference type="InterPro" id="IPR000866">
    <property type="entry name" value="AhpC/TSA"/>
</dbReference>
<dbReference type="SUPFAM" id="SSF52833">
    <property type="entry name" value="Thioredoxin-like"/>
    <property type="match status" value="1"/>
</dbReference>
<evidence type="ECO:0000256" key="9">
    <source>
        <dbReference type="ARBA" id="ARBA00032824"/>
    </source>
</evidence>
<evidence type="ECO:0000256" key="7">
    <source>
        <dbReference type="ARBA" id="ARBA00023157"/>
    </source>
</evidence>
<evidence type="ECO:0000259" key="13">
    <source>
        <dbReference type="PROSITE" id="PS51352"/>
    </source>
</evidence>
<keyword evidence="6 14" id="KW-0560">Oxidoreductase</keyword>
<evidence type="ECO:0000313" key="15">
    <source>
        <dbReference type="Proteomes" id="UP000234789"/>
    </source>
</evidence>
<dbReference type="GO" id="GO:0008379">
    <property type="term" value="F:thioredoxin peroxidase activity"/>
    <property type="evidence" value="ECO:0007669"/>
    <property type="project" value="TreeGrafter"/>
</dbReference>
<dbReference type="NCBIfam" id="NF006960">
    <property type="entry name" value="PRK09437.1"/>
    <property type="match status" value="1"/>
</dbReference>
<dbReference type="CDD" id="cd03017">
    <property type="entry name" value="PRX_BCP"/>
    <property type="match status" value="1"/>
</dbReference>
<protein>
    <recommendedName>
        <fullName evidence="3">thioredoxin-dependent peroxiredoxin</fullName>
        <ecNumber evidence="3">1.11.1.24</ecNumber>
    </recommendedName>
    <alternativeName>
        <fullName evidence="11">Bacterioferritin comigratory protein</fullName>
    </alternativeName>
    <alternativeName>
        <fullName evidence="9">Thioredoxin peroxidase</fullName>
    </alternativeName>
</protein>
<evidence type="ECO:0000256" key="5">
    <source>
        <dbReference type="ARBA" id="ARBA00022862"/>
    </source>
</evidence>
<dbReference type="Gene3D" id="3.40.30.10">
    <property type="entry name" value="Glutaredoxin"/>
    <property type="match status" value="1"/>
</dbReference>
<dbReference type="AlphaFoldDB" id="A0A2N5NBH8"/>
<reference evidence="14 15" key="1">
    <citation type="submission" date="2017-05" db="EMBL/GenBank/DDBJ databases">
        <title>Functional genome analysis of Paenibacillus pasadenensis strain R16: insights on endophytic life style and antifungal activity.</title>
        <authorList>
            <person name="Passera A."/>
            <person name="Marcolungo L."/>
            <person name="Casati P."/>
            <person name="Brasca M."/>
            <person name="Quaglino F."/>
            <person name="Delledonne M."/>
        </authorList>
    </citation>
    <scope>NUCLEOTIDE SEQUENCE [LARGE SCALE GENOMIC DNA]</scope>
    <source>
        <strain evidence="14 15">R16</strain>
    </source>
</reference>
<evidence type="ECO:0000256" key="11">
    <source>
        <dbReference type="ARBA" id="ARBA00041373"/>
    </source>
</evidence>
<keyword evidence="15" id="KW-1185">Reference proteome</keyword>
<comment type="similarity">
    <text evidence="10">Belongs to the peroxiredoxin family. BCP/PrxQ subfamily.</text>
</comment>
<evidence type="ECO:0000256" key="4">
    <source>
        <dbReference type="ARBA" id="ARBA00022559"/>
    </source>
</evidence>
<comment type="catalytic activity">
    <reaction evidence="12">
        <text>a hydroperoxide + [thioredoxin]-dithiol = an alcohol + [thioredoxin]-disulfide + H2O</text>
        <dbReference type="Rhea" id="RHEA:62620"/>
        <dbReference type="Rhea" id="RHEA-COMP:10698"/>
        <dbReference type="Rhea" id="RHEA-COMP:10700"/>
        <dbReference type="ChEBI" id="CHEBI:15377"/>
        <dbReference type="ChEBI" id="CHEBI:29950"/>
        <dbReference type="ChEBI" id="CHEBI:30879"/>
        <dbReference type="ChEBI" id="CHEBI:35924"/>
        <dbReference type="ChEBI" id="CHEBI:50058"/>
        <dbReference type="EC" id="1.11.1.24"/>
    </reaction>
</comment>
<comment type="caution">
    <text evidence="14">The sequence shown here is derived from an EMBL/GenBank/DDBJ whole genome shotgun (WGS) entry which is preliminary data.</text>
</comment>
<dbReference type="GO" id="GO:0045454">
    <property type="term" value="P:cell redox homeostasis"/>
    <property type="evidence" value="ECO:0007669"/>
    <property type="project" value="TreeGrafter"/>
</dbReference>